<dbReference type="PANTHER" id="PTHR39341">
    <property type="entry name" value="BSL7085 PROTEIN"/>
    <property type="match status" value="1"/>
</dbReference>
<dbReference type="InterPro" id="IPR015077">
    <property type="entry name" value="DUF1858"/>
</dbReference>
<dbReference type="Pfam" id="PF08984">
    <property type="entry name" value="DUF1858"/>
    <property type="match status" value="1"/>
</dbReference>
<dbReference type="AlphaFoldDB" id="A0A1Z5HQ56"/>
<gene>
    <name evidence="2" type="ORF">KKC1_05720</name>
</gene>
<name>A0A1Z5HQ56_9FIRM</name>
<dbReference type="Gene3D" id="1.10.3910.10">
    <property type="entry name" value="SP0561-like"/>
    <property type="match status" value="1"/>
</dbReference>
<sequence length="73" mass="8191">MILKDMTVMEVLQKYPATREAFLKHGMGCMECMAAMNETLEDGARMHGIDLEMLLKDLNELASQNISLAEQEG</sequence>
<dbReference type="OrthoDB" id="15017at2"/>
<evidence type="ECO:0000313" key="2">
    <source>
        <dbReference type="EMBL" id="GAW91410.1"/>
    </source>
</evidence>
<reference evidence="3" key="1">
    <citation type="journal article" date="2017" name="Appl. Environ. Microbiol.">
        <title>Genomic analysis of Calderihabitans maritimus KKC1, a thermophilic hydrogenogenic carboxydotrophic bacterium isolated from marine sediment.</title>
        <authorList>
            <person name="Omae K."/>
            <person name="Yoneda Y."/>
            <person name="Fukuyama Y."/>
            <person name="Yoshida T."/>
            <person name="Sako Y."/>
        </authorList>
    </citation>
    <scope>NUCLEOTIDE SEQUENCE [LARGE SCALE GENOMIC DNA]</scope>
    <source>
        <strain evidence="3">KKC1</strain>
    </source>
</reference>
<dbReference type="NCBIfam" id="TIGR03980">
    <property type="entry name" value="prismane_assoc"/>
    <property type="match status" value="1"/>
</dbReference>
<comment type="caution">
    <text evidence="2">The sequence shown here is derived from an EMBL/GenBank/DDBJ whole genome shotgun (WGS) entry which is preliminary data.</text>
</comment>
<evidence type="ECO:0000259" key="1">
    <source>
        <dbReference type="Pfam" id="PF08984"/>
    </source>
</evidence>
<feature type="domain" description="DUF1858" evidence="1">
    <location>
        <begin position="2"/>
        <end position="54"/>
    </location>
</feature>
<dbReference type="RefSeq" id="WP_088552947.1">
    <property type="nucleotide sequence ID" value="NZ_BDGJ01000017.1"/>
</dbReference>
<accession>A0A1Z5HQ56</accession>
<dbReference type="InterPro" id="IPR023883">
    <property type="entry name" value="CHP03980_redox-disulphide"/>
</dbReference>
<organism evidence="2 3">
    <name type="scientific">Calderihabitans maritimus</name>
    <dbReference type="NCBI Taxonomy" id="1246530"/>
    <lineage>
        <taxon>Bacteria</taxon>
        <taxon>Bacillati</taxon>
        <taxon>Bacillota</taxon>
        <taxon>Clostridia</taxon>
        <taxon>Neomoorellales</taxon>
        <taxon>Calderihabitantaceae</taxon>
        <taxon>Calderihabitans</taxon>
    </lineage>
</organism>
<evidence type="ECO:0000313" key="3">
    <source>
        <dbReference type="Proteomes" id="UP000197032"/>
    </source>
</evidence>
<dbReference type="EMBL" id="BDGJ01000017">
    <property type="protein sequence ID" value="GAW91410.1"/>
    <property type="molecule type" value="Genomic_DNA"/>
</dbReference>
<protein>
    <recommendedName>
        <fullName evidence="1">DUF1858 domain-containing protein</fullName>
    </recommendedName>
</protein>
<keyword evidence="3" id="KW-1185">Reference proteome</keyword>
<dbReference type="SUPFAM" id="SSF140683">
    <property type="entry name" value="SP0561-like"/>
    <property type="match status" value="1"/>
</dbReference>
<dbReference type="Proteomes" id="UP000197032">
    <property type="component" value="Unassembled WGS sequence"/>
</dbReference>
<dbReference type="PANTHER" id="PTHR39341:SF1">
    <property type="entry name" value="DUF1858 DOMAIN-CONTAINING PROTEIN"/>
    <property type="match status" value="1"/>
</dbReference>
<dbReference type="InterPro" id="IPR038062">
    <property type="entry name" value="ScdA-like_N_sf"/>
</dbReference>
<proteinExistence type="predicted"/>